<keyword evidence="3" id="KW-1185">Reference proteome</keyword>
<protein>
    <recommendedName>
        <fullName evidence="4">DUF559 domain-containing protein</fullName>
    </recommendedName>
</protein>
<comment type="caution">
    <text evidence="2">The sequence shown here is derived from an EMBL/GenBank/DDBJ whole genome shotgun (WGS) entry which is preliminary data.</text>
</comment>
<dbReference type="InParanoid" id="A0A545AGI0"/>
<dbReference type="OrthoDB" id="4870610at2"/>
<dbReference type="EMBL" id="VIRS01000041">
    <property type="protein sequence ID" value="TQS40438.1"/>
    <property type="molecule type" value="Genomic_DNA"/>
</dbReference>
<sequence>MLAGIYASFSGPLSEMQRLQAAALHGGTCAQITGVAALRHHRLRYLPDESRVHVLVPPSTRRSSRGFVVVSTTRRLDDHARLLPAMEICSVSRAGADAARAGYPLREVRAFLAEMVQRRLTTVDALERGARLGPKRNSALLRRVIAELTDGVVSAPEAELRDLVRGSAILPAVRWNPALVAADGTALPSPDGLIEDAGLALESNSHEFHSSPRDWHRTYHRQNVLAARGVLTLHFTPRDVREDSDQVLALIEKAYLERAGSFTGVRDRWHADRARPGEPGPRSGGVSRGWFWPGR</sequence>
<proteinExistence type="predicted"/>
<evidence type="ECO:0000313" key="3">
    <source>
        <dbReference type="Proteomes" id="UP000317982"/>
    </source>
</evidence>
<reference evidence="2 3" key="1">
    <citation type="submission" date="2019-07" db="EMBL/GenBank/DDBJ databases">
        <title>Cryptosporangium phraense sp. nov., isolated from plant litter.</title>
        <authorList>
            <person name="Suriyachadkun C."/>
        </authorList>
    </citation>
    <scope>NUCLEOTIDE SEQUENCE [LARGE SCALE GENOMIC DNA]</scope>
    <source>
        <strain evidence="2 3">A-T 5661</strain>
    </source>
</reference>
<gene>
    <name evidence="2" type="ORF">FL583_34920</name>
</gene>
<dbReference type="Proteomes" id="UP000317982">
    <property type="component" value="Unassembled WGS sequence"/>
</dbReference>
<feature type="region of interest" description="Disordered" evidence="1">
    <location>
        <begin position="270"/>
        <end position="295"/>
    </location>
</feature>
<dbReference type="RefSeq" id="WP_142709170.1">
    <property type="nucleotide sequence ID" value="NZ_VIRS01000041.1"/>
</dbReference>
<evidence type="ECO:0000313" key="2">
    <source>
        <dbReference type="EMBL" id="TQS40438.1"/>
    </source>
</evidence>
<name>A0A545AGI0_9ACTN</name>
<evidence type="ECO:0000256" key="1">
    <source>
        <dbReference type="SAM" id="MobiDB-lite"/>
    </source>
</evidence>
<organism evidence="2 3">
    <name type="scientific">Cryptosporangium phraense</name>
    <dbReference type="NCBI Taxonomy" id="2593070"/>
    <lineage>
        <taxon>Bacteria</taxon>
        <taxon>Bacillati</taxon>
        <taxon>Actinomycetota</taxon>
        <taxon>Actinomycetes</taxon>
        <taxon>Cryptosporangiales</taxon>
        <taxon>Cryptosporangiaceae</taxon>
        <taxon>Cryptosporangium</taxon>
    </lineage>
</organism>
<dbReference type="AlphaFoldDB" id="A0A545AGI0"/>
<accession>A0A545AGI0</accession>
<evidence type="ECO:0008006" key="4">
    <source>
        <dbReference type="Google" id="ProtNLM"/>
    </source>
</evidence>